<name>A0AAD7KHE3_9AGAR</name>
<evidence type="ECO:0000256" key="2">
    <source>
        <dbReference type="SAM" id="Phobius"/>
    </source>
</evidence>
<proteinExistence type="predicted"/>
<evidence type="ECO:0000256" key="1">
    <source>
        <dbReference type="SAM" id="MobiDB-lite"/>
    </source>
</evidence>
<sequence length="280" mass="29877">MHVPVFHYRKQLLPTGILGTGTDTTTATAPLTTSATATDVATTTTPTAPVATDPLSGLTSIIGSIFSTSSEITTYPHHFLYPYHLATTVTATPTASPASASSASASPSATSTTSSTVGIVAGVLIGVLSLALIIGFFLRRWNRNRTRATARESINFGPEGFQKYAEQKTPSYPEAGGYQTSPTPVSYPPEAYPATYTPEPSAYAAEYNMQRQRTPASQIYSPPTAVPQIYSPHPHHGYPTAVPVAFEYQGSARPVSEQHRRGELPNPHPEYNEEDAYGGI</sequence>
<accession>A0AAD7KHE3</accession>
<reference evidence="3" key="1">
    <citation type="submission" date="2023-03" db="EMBL/GenBank/DDBJ databases">
        <title>Massive genome expansion in bonnet fungi (Mycena s.s.) driven by repeated elements and novel gene families across ecological guilds.</title>
        <authorList>
            <consortium name="Lawrence Berkeley National Laboratory"/>
            <person name="Harder C.B."/>
            <person name="Miyauchi S."/>
            <person name="Viragh M."/>
            <person name="Kuo A."/>
            <person name="Thoen E."/>
            <person name="Andreopoulos B."/>
            <person name="Lu D."/>
            <person name="Skrede I."/>
            <person name="Drula E."/>
            <person name="Henrissat B."/>
            <person name="Morin E."/>
            <person name="Kohler A."/>
            <person name="Barry K."/>
            <person name="LaButti K."/>
            <person name="Morin E."/>
            <person name="Salamov A."/>
            <person name="Lipzen A."/>
            <person name="Mereny Z."/>
            <person name="Hegedus B."/>
            <person name="Baldrian P."/>
            <person name="Stursova M."/>
            <person name="Weitz H."/>
            <person name="Taylor A."/>
            <person name="Grigoriev I.V."/>
            <person name="Nagy L.G."/>
            <person name="Martin F."/>
            <person name="Kauserud H."/>
        </authorList>
    </citation>
    <scope>NUCLEOTIDE SEQUENCE</scope>
    <source>
        <strain evidence="3">CBHHK182m</strain>
    </source>
</reference>
<dbReference type="Proteomes" id="UP001215598">
    <property type="component" value="Unassembled WGS sequence"/>
</dbReference>
<dbReference type="EMBL" id="JARKIB010000001">
    <property type="protein sequence ID" value="KAJ7785826.1"/>
    <property type="molecule type" value="Genomic_DNA"/>
</dbReference>
<feature type="region of interest" description="Disordered" evidence="1">
    <location>
        <begin position="94"/>
        <end position="113"/>
    </location>
</feature>
<organism evidence="3 4">
    <name type="scientific">Mycena metata</name>
    <dbReference type="NCBI Taxonomy" id="1033252"/>
    <lineage>
        <taxon>Eukaryota</taxon>
        <taxon>Fungi</taxon>
        <taxon>Dikarya</taxon>
        <taxon>Basidiomycota</taxon>
        <taxon>Agaricomycotina</taxon>
        <taxon>Agaricomycetes</taxon>
        <taxon>Agaricomycetidae</taxon>
        <taxon>Agaricales</taxon>
        <taxon>Marasmiineae</taxon>
        <taxon>Mycenaceae</taxon>
        <taxon>Mycena</taxon>
    </lineage>
</organism>
<feature type="transmembrane region" description="Helical" evidence="2">
    <location>
        <begin position="117"/>
        <end position="138"/>
    </location>
</feature>
<feature type="region of interest" description="Disordered" evidence="1">
    <location>
        <begin position="253"/>
        <end position="280"/>
    </location>
</feature>
<gene>
    <name evidence="3" type="ORF">B0H16DRAFT_1445793</name>
</gene>
<keyword evidence="2" id="KW-0472">Membrane</keyword>
<keyword evidence="2" id="KW-0812">Transmembrane</keyword>
<protein>
    <recommendedName>
        <fullName evidence="5">Transmembrane protein</fullName>
    </recommendedName>
</protein>
<dbReference type="AlphaFoldDB" id="A0AAD7KHE3"/>
<evidence type="ECO:0008006" key="5">
    <source>
        <dbReference type="Google" id="ProtNLM"/>
    </source>
</evidence>
<keyword evidence="4" id="KW-1185">Reference proteome</keyword>
<evidence type="ECO:0000313" key="4">
    <source>
        <dbReference type="Proteomes" id="UP001215598"/>
    </source>
</evidence>
<comment type="caution">
    <text evidence="3">The sequence shown here is derived from an EMBL/GenBank/DDBJ whole genome shotgun (WGS) entry which is preliminary data.</text>
</comment>
<evidence type="ECO:0000313" key="3">
    <source>
        <dbReference type="EMBL" id="KAJ7785826.1"/>
    </source>
</evidence>
<dbReference type="CDD" id="cd12087">
    <property type="entry name" value="TM_EGFR-like"/>
    <property type="match status" value="1"/>
</dbReference>
<keyword evidence="2" id="KW-1133">Transmembrane helix</keyword>